<feature type="domain" description="TonB-dependent receptor plug" evidence="7">
    <location>
        <begin position="53"/>
        <end position="151"/>
    </location>
</feature>
<dbReference type="PANTHER" id="PTHR40980">
    <property type="entry name" value="PLUG DOMAIN-CONTAINING PROTEIN"/>
    <property type="match status" value="1"/>
</dbReference>
<feature type="domain" description="TonB-dependent receptor-like beta-barrel" evidence="6">
    <location>
        <begin position="364"/>
        <end position="865"/>
    </location>
</feature>
<dbReference type="Pfam" id="PF00593">
    <property type="entry name" value="TonB_dep_Rec_b-barrel"/>
    <property type="match status" value="1"/>
</dbReference>
<dbReference type="GO" id="GO:0009279">
    <property type="term" value="C:cell outer membrane"/>
    <property type="evidence" value="ECO:0007669"/>
    <property type="project" value="UniProtKB-SubCell"/>
</dbReference>
<dbReference type="RefSeq" id="WP_135944825.1">
    <property type="nucleotide sequence ID" value="NZ_BMEI01000002.1"/>
</dbReference>
<name>A0A4S2HBP5_9PROT</name>
<dbReference type="SUPFAM" id="SSF56935">
    <property type="entry name" value="Porins"/>
    <property type="match status" value="1"/>
</dbReference>
<keyword evidence="2 4" id="KW-0472">Membrane</keyword>
<keyword evidence="3" id="KW-0998">Cell outer membrane</keyword>
<feature type="chain" id="PRO_5020575665" evidence="5">
    <location>
        <begin position="24"/>
        <end position="900"/>
    </location>
</feature>
<evidence type="ECO:0000256" key="4">
    <source>
        <dbReference type="RuleBase" id="RU003357"/>
    </source>
</evidence>
<dbReference type="Proteomes" id="UP000305451">
    <property type="component" value="Unassembled WGS sequence"/>
</dbReference>
<dbReference type="InterPro" id="IPR036942">
    <property type="entry name" value="Beta-barrel_TonB_sf"/>
</dbReference>
<dbReference type="InterPro" id="IPR012910">
    <property type="entry name" value="Plug_dom"/>
</dbReference>
<dbReference type="EMBL" id="SRXV01000002">
    <property type="protein sequence ID" value="TGY93108.1"/>
    <property type="molecule type" value="Genomic_DNA"/>
</dbReference>
<dbReference type="Pfam" id="PF07715">
    <property type="entry name" value="Plug"/>
    <property type="match status" value="1"/>
</dbReference>
<reference evidence="8 9" key="1">
    <citation type="journal article" date="2013" name="Int. J. Syst. Evol. Microbiol.">
        <title>Marinicauda pacifica gen. nov., sp. nov., a prosthecate alphaproteobacterium of the family Hyphomonadaceae isolated from deep seawater.</title>
        <authorList>
            <person name="Zhang X.Y."/>
            <person name="Li G.W."/>
            <person name="Wang C.S."/>
            <person name="Zhang Y.J."/>
            <person name="Xu X.W."/>
            <person name="Li H."/>
            <person name="Liu A."/>
            <person name="Liu C."/>
            <person name="Xie B.B."/>
            <person name="Qin Q.L."/>
            <person name="Xu Z."/>
            <person name="Chen X.L."/>
            <person name="Zhou B.C."/>
            <person name="Zhang Y.Z."/>
        </authorList>
    </citation>
    <scope>NUCLEOTIDE SEQUENCE [LARGE SCALE GENOMIC DNA]</scope>
    <source>
        <strain evidence="8 9">P-1 km-3</strain>
    </source>
</reference>
<sequence length="900" mass="99512">MKANRIALSAALLATTSMVPVSAAWAQDAAQGSSQPDDVITVRYQYVPDEKRVTSEVSSVVDAADIQITGDSDIASALGRVTGLSISDGRFVVVRGLNERYSNTLINGSPLASPEPFRRAVPLDLFPTSLISNITVQKTYSPQFPGEFGGGVVEIETSALPQEGFIEIGVSAAANTQTTAEHGLTYDGGDQDWLGFGDGIREFPEQYKDIFNGSEIGPSEQDPTTLAEIGRSLENSSLWLLQRDDLIPADLGGEITMGDRYDFDGFSVGVLASAGYDNSWETRIGRRAKARVTGDTLSLSQDYERTATTNTIESNGMLNVGVEAGNHSVQALALVLRSTEKEANRLLGIDADLDALSRRDRTAWYERQVYTYQLSGDHTFEIGQGLDVDWRWSTADASRNAPNQRNADYEWNGTTAQLEAVGDNYGLLDFAPFNEEFLLRNSGDGNTISFSRVDETTDEYGVDFALPVMMLGNEWTWSAGYGHLERERTAFNREFRFTGTIPQDLRGSRIDYIFADQNILDTRFRLQETGGILTPEAYRGELEVESFYAGTDAQLTDFLRAAVGVRFEDGEQTLDTFGFPAEDPTDVGDNEGFISEDYVLPAATLTWTFAENMQLRFGYSETIVRPQFRELGFTEFFDPDIDERFRGNPYLVNSELQNFDARFEWYFGRDQFFTVGMFHKKIENPIVEYILPDGESLSTSFINAPEASLTGFEIEFEKRFDFSDRFDGEFWDNAEFFFKSNYTYISSEMTASDTDTVITAQPSSGAEPQPSVGPARGFIADGDPLQGQSEHLANIQVGWEDANAQTRTALLLNYTGERSRALANVSVGLPAVIEEPPILLDLVHSRAFDLADGNTFDVRFAVRNLLGEDYVATQSAGSSSVVVDSYELGSTFSISVSRTF</sequence>
<keyword evidence="4" id="KW-0798">TonB box</keyword>
<accession>A0A4S2HBP5</accession>
<organism evidence="8 9">
    <name type="scientific">Marinicauda pacifica</name>
    <dbReference type="NCBI Taxonomy" id="1133559"/>
    <lineage>
        <taxon>Bacteria</taxon>
        <taxon>Pseudomonadati</taxon>
        <taxon>Pseudomonadota</taxon>
        <taxon>Alphaproteobacteria</taxon>
        <taxon>Maricaulales</taxon>
        <taxon>Maricaulaceae</taxon>
        <taxon>Marinicauda</taxon>
    </lineage>
</organism>
<keyword evidence="5" id="KW-0732">Signal</keyword>
<feature type="signal peptide" evidence="5">
    <location>
        <begin position="1"/>
        <end position="23"/>
    </location>
</feature>
<keyword evidence="9" id="KW-1185">Reference proteome</keyword>
<dbReference type="InterPro" id="IPR037066">
    <property type="entry name" value="Plug_dom_sf"/>
</dbReference>
<evidence type="ECO:0000256" key="2">
    <source>
        <dbReference type="ARBA" id="ARBA00023136"/>
    </source>
</evidence>
<evidence type="ECO:0000259" key="7">
    <source>
        <dbReference type="Pfam" id="PF07715"/>
    </source>
</evidence>
<evidence type="ECO:0000313" key="8">
    <source>
        <dbReference type="EMBL" id="TGY93108.1"/>
    </source>
</evidence>
<dbReference type="AlphaFoldDB" id="A0A4S2HBP5"/>
<evidence type="ECO:0000256" key="1">
    <source>
        <dbReference type="ARBA" id="ARBA00004442"/>
    </source>
</evidence>
<dbReference type="Gene3D" id="2.170.130.10">
    <property type="entry name" value="TonB-dependent receptor, plug domain"/>
    <property type="match status" value="1"/>
</dbReference>
<evidence type="ECO:0000256" key="5">
    <source>
        <dbReference type="SAM" id="SignalP"/>
    </source>
</evidence>
<protein>
    <submittedName>
        <fullName evidence="8">TonB-dependent receptor</fullName>
    </submittedName>
</protein>
<comment type="subcellular location">
    <subcellularLocation>
        <location evidence="1 4">Cell outer membrane</location>
    </subcellularLocation>
</comment>
<proteinExistence type="inferred from homology"/>
<evidence type="ECO:0000256" key="3">
    <source>
        <dbReference type="ARBA" id="ARBA00023237"/>
    </source>
</evidence>
<dbReference type="PANTHER" id="PTHR40980:SF5">
    <property type="entry name" value="TONB-DEPENDENT RECEPTOR"/>
    <property type="match status" value="1"/>
</dbReference>
<dbReference type="InterPro" id="IPR000531">
    <property type="entry name" value="Beta-barrel_TonB"/>
</dbReference>
<comment type="caution">
    <text evidence="8">The sequence shown here is derived from an EMBL/GenBank/DDBJ whole genome shotgun (WGS) entry which is preliminary data.</text>
</comment>
<gene>
    <name evidence="8" type="ORF">E5162_08580</name>
</gene>
<evidence type="ECO:0000259" key="6">
    <source>
        <dbReference type="Pfam" id="PF00593"/>
    </source>
</evidence>
<dbReference type="Gene3D" id="2.40.170.20">
    <property type="entry name" value="TonB-dependent receptor, beta-barrel domain"/>
    <property type="match status" value="1"/>
</dbReference>
<keyword evidence="8" id="KW-0675">Receptor</keyword>
<dbReference type="OrthoDB" id="9768470at2"/>
<evidence type="ECO:0000313" key="9">
    <source>
        <dbReference type="Proteomes" id="UP000305451"/>
    </source>
</evidence>
<comment type="similarity">
    <text evidence="4">Belongs to the TonB-dependent receptor family.</text>
</comment>